<dbReference type="OrthoDB" id="2432695at2759"/>
<dbReference type="AlphaFoldDB" id="A0A9N8W5N6"/>
<organism evidence="1 2">
    <name type="scientific">Cetraspora pellucida</name>
    <dbReference type="NCBI Taxonomy" id="1433469"/>
    <lineage>
        <taxon>Eukaryota</taxon>
        <taxon>Fungi</taxon>
        <taxon>Fungi incertae sedis</taxon>
        <taxon>Mucoromycota</taxon>
        <taxon>Glomeromycotina</taxon>
        <taxon>Glomeromycetes</taxon>
        <taxon>Diversisporales</taxon>
        <taxon>Gigasporaceae</taxon>
        <taxon>Cetraspora</taxon>
    </lineage>
</organism>
<accession>A0A9N8W5N6</accession>
<name>A0A9N8W5N6_9GLOM</name>
<keyword evidence="2" id="KW-1185">Reference proteome</keyword>
<feature type="non-terminal residue" evidence="1">
    <location>
        <position position="112"/>
    </location>
</feature>
<reference evidence="1" key="1">
    <citation type="submission" date="2021-06" db="EMBL/GenBank/DDBJ databases">
        <authorList>
            <person name="Kallberg Y."/>
            <person name="Tangrot J."/>
            <person name="Rosling A."/>
        </authorList>
    </citation>
    <scope>NUCLEOTIDE SEQUENCE</scope>
    <source>
        <strain evidence="1">FL966</strain>
    </source>
</reference>
<proteinExistence type="predicted"/>
<dbReference type="Proteomes" id="UP000789759">
    <property type="component" value="Unassembled WGS sequence"/>
</dbReference>
<evidence type="ECO:0000313" key="2">
    <source>
        <dbReference type="Proteomes" id="UP000789759"/>
    </source>
</evidence>
<gene>
    <name evidence="1" type="ORF">CPELLU_LOCUS1167</name>
</gene>
<evidence type="ECO:0000313" key="1">
    <source>
        <dbReference type="EMBL" id="CAG8473044.1"/>
    </source>
</evidence>
<comment type="caution">
    <text evidence="1">The sequence shown here is derived from an EMBL/GenBank/DDBJ whole genome shotgun (WGS) entry which is preliminary data.</text>
</comment>
<sequence>MQHLKNICYNENIVFNAVESYCRCIAYIINLAMQDILKQFKTGKAQTENAIFDNMNTHIIVGNIILKLQKLIVKIRSSSQHCEFMCQVKAAGLENYILYWILRLGGTLLTKC</sequence>
<dbReference type="EMBL" id="CAJVQA010000402">
    <property type="protein sequence ID" value="CAG8473044.1"/>
    <property type="molecule type" value="Genomic_DNA"/>
</dbReference>
<protein>
    <submittedName>
        <fullName evidence="1">10188_t:CDS:1</fullName>
    </submittedName>
</protein>